<dbReference type="OrthoDB" id="504689at2759"/>
<dbReference type="KEGG" id="abp:AGABI1DRAFT39781"/>
<dbReference type="PROSITE" id="PS50902">
    <property type="entry name" value="FLAVODOXIN_LIKE"/>
    <property type="match status" value="1"/>
</dbReference>
<dbReference type="SUPFAM" id="SSF52218">
    <property type="entry name" value="Flavoproteins"/>
    <property type="match status" value="1"/>
</dbReference>
<organism evidence="3 4">
    <name type="scientific">Agaricus bisporus var. burnettii (strain JB137-S8 / ATCC MYA-4627 / FGSC 10392)</name>
    <name type="common">White button mushroom</name>
    <dbReference type="NCBI Taxonomy" id="597362"/>
    <lineage>
        <taxon>Eukaryota</taxon>
        <taxon>Fungi</taxon>
        <taxon>Dikarya</taxon>
        <taxon>Basidiomycota</taxon>
        <taxon>Agaricomycotina</taxon>
        <taxon>Agaricomycetes</taxon>
        <taxon>Agaricomycetidae</taxon>
        <taxon>Agaricales</taxon>
        <taxon>Agaricineae</taxon>
        <taxon>Agaricaceae</taxon>
        <taxon>Agaricus</taxon>
    </lineage>
</organism>
<dbReference type="NCBIfam" id="NF002999">
    <property type="entry name" value="PRK03767.1"/>
    <property type="match status" value="1"/>
</dbReference>
<dbReference type="InterPro" id="IPR008254">
    <property type="entry name" value="Flavodoxin/NO_synth"/>
</dbReference>
<dbReference type="FunCoup" id="K5X8S4">
    <property type="interactions" value="117"/>
</dbReference>
<protein>
    <recommendedName>
        <fullName evidence="2">Flavodoxin-like domain-containing protein</fullName>
    </recommendedName>
</protein>
<dbReference type="Pfam" id="PF03358">
    <property type="entry name" value="FMN_red"/>
    <property type="match status" value="1"/>
</dbReference>
<dbReference type="Gene3D" id="3.40.50.360">
    <property type="match status" value="1"/>
</dbReference>
<dbReference type="GeneID" id="18829333"/>
<dbReference type="GO" id="GO:0010181">
    <property type="term" value="F:FMN binding"/>
    <property type="evidence" value="ECO:0007669"/>
    <property type="project" value="InterPro"/>
</dbReference>
<dbReference type="HOGENOM" id="CLU_051402_0_1_1"/>
<dbReference type="AlphaFoldDB" id="K5X8S4"/>
<dbReference type="RefSeq" id="XP_007329664.1">
    <property type="nucleotide sequence ID" value="XM_007329602.1"/>
</dbReference>
<dbReference type="NCBIfam" id="TIGR01755">
    <property type="entry name" value="flav_wrbA"/>
    <property type="match status" value="1"/>
</dbReference>
<dbReference type="GO" id="GO:0003955">
    <property type="term" value="F:NAD(P)H dehydrogenase (quinone) activity"/>
    <property type="evidence" value="ECO:0007669"/>
    <property type="project" value="InterPro"/>
</dbReference>
<dbReference type="InterPro" id="IPR010089">
    <property type="entry name" value="Flavoprotein_WrbA-like"/>
</dbReference>
<dbReference type="OMA" id="QAGGLWM"/>
<dbReference type="InParanoid" id="K5X8S4"/>
<dbReference type="GO" id="GO:0016020">
    <property type="term" value="C:membrane"/>
    <property type="evidence" value="ECO:0007669"/>
    <property type="project" value="TreeGrafter"/>
</dbReference>
<evidence type="ECO:0000256" key="1">
    <source>
        <dbReference type="ARBA" id="ARBA00006961"/>
    </source>
</evidence>
<proteinExistence type="inferred from homology"/>
<accession>K5X8S4</accession>
<dbReference type="InterPro" id="IPR029039">
    <property type="entry name" value="Flavoprotein-like_sf"/>
</dbReference>
<name>K5X8S4_AGABU</name>
<gene>
    <name evidence="3" type="ORF">AGABI1DRAFT_39781</name>
</gene>
<dbReference type="Proteomes" id="UP000008493">
    <property type="component" value="Unassembled WGS sequence"/>
</dbReference>
<dbReference type="InterPro" id="IPR005025">
    <property type="entry name" value="FMN_Rdtase-like_dom"/>
</dbReference>
<comment type="similarity">
    <text evidence="1">Belongs to the WrbA family.</text>
</comment>
<dbReference type="FunFam" id="3.40.50.360:FF:000001">
    <property type="entry name" value="NAD(P)H dehydrogenase (Quinone) FQR1-like"/>
    <property type="match status" value="1"/>
</dbReference>
<evidence type="ECO:0000313" key="3">
    <source>
        <dbReference type="EMBL" id="EKM79578.1"/>
    </source>
</evidence>
<keyword evidence="4" id="KW-1185">Reference proteome</keyword>
<evidence type="ECO:0000259" key="2">
    <source>
        <dbReference type="PROSITE" id="PS50902"/>
    </source>
</evidence>
<dbReference type="EMBL" id="JH971390">
    <property type="protein sequence ID" value="EKM79578.1"/>
    <property type="molecule type" value="Genomic_DNA"/>
</dbReference>
<reference evidence="4" key="1">
    <citation type="journal article" date="2012" name="Proc. Natl. Acad. Sci. U.S.A.">
        <title>Genome sequence of the button mushroom Agaricus bisporus reveals mechanisms governing adaptation to a humic-rich ecological niche.</title>
        <authorList>
            <person name="Morin E."/>
            <person name="Kohler A."/>
            <person name="Baker A.R."/>
            <person name="Foulongne-Oriol M."/>
            <person name="Lombard V."/>
            <person name="Nagy L.G."/>
            <person name="Ohm R.A."/>
            <person name="Patyshakuliyeva A."/>
            <person name="Brun A."/>
            <person name="Aerts A.L."/>
            <person name="Bailey A.M."/>
            <person name="Billette C."/>
            <person name="Coutinho P.M."/>
            <person name="Deakin G."/>
            <person name="Doddapaneni H."/>
            <person name="Floudas D."/>
            <person name="Grimwood J."/>
            <person name="Hilden K."/>
            <person name="Kuees U."/>
            <person name="LaButti K.M."/>
            <person name="Lapidus A."/>
            <person name="Lindquist E.A."/>
            <person name="Lucas S.M."/>
            <person name="Murat C."/>
            <person name="Riley R.W."/>
            <person name="Salamov A.A."/>
            <person name="Schmutz J."/>
            <person name="Subramanian V."/>
            <person name="Woesten H.A.B."/>
            <person name="Xu J."/>
            <person name="Eastwood D.C."/>
            <person name="Foster G.D."/>
            <person name="Sonnenberg A.S."/>
            <person name="Cullen D."/>
            <person name="de Vries R.P."/>
            <person name="Lundell T."/>
            <person name="Hibbett D.S."/>
            <person name="Henrissat B."/>
            <person name="Burton K.S."/>
            <person name="Kerrigan R.W."/>
            <person name="Challen M.P."/>
            <person name="Grigoriev I.V."/>
            <person name="Martin F."/>
        </authorList>
    </citation>
    <scope>NUCLEOTIDE SEQUENCE [LARGE SCALE GENOMIC DNA]</scope>
    <source>
        <strain evidence="4">JB137-S8 / ATCC MYA-4627 / FGSC 10392</strain>
    </source>
</reference>
<sequence length="208" mass="22710">MSSYPRVAIIIYTMYGHIAKMAESAKAGIISAGGKVDIYQVPETLPQETLDFFKALPKPDYPIATMQTLEDYDAFLLGIPTRFGTMPAQWKTYWDDTGLLWMESKLSGKYAGIFVSTNMLGGGQEVTISSSLSVLVHHGINYVPFGFAHAFAELTNLESVHGGSPWGAGTLAGPKGPDGEFRQPSEIELSMAEKQGKAFWETVSRVSF</sequence>
<dbReference type="eggNOG" id="KOG3135">
    <property type="taxonomic scope" value="Eukaryota"/>
</dbReference>
<dbReference type="PANTHER" id="PTHR30546:SF23">
    <property type="entry name" value="FLAVOPROTEIN-LIKE PROTEIN YCP4-RELATED"/>
    <property type="match status" value="1"/>
</dbReference>
<evidence type="ECO:0000313" key="4">
    <source>
        <dbReference type="Proteomes" id="UP000008493"/>
    </source>
</evidence>
<feature type="domain" description="Flavodoxin-like" evidence="2">
    <location>
        <begin position="7"/>
        <end position="199"/>
    </location>
</feature>
<dbReference type="PANTHER" id="PTHR30546">
    <property type="entry name" value="FLAVODOXIN-RELATED PROTEIN WRBA-RELATED"/>
    <property type="match status" value="1"/>
</dbReference>